<dbReference type="Proteomes" id="UP000044071">
    <property type="component" value="Unassembled WGS sequence"/>
</dbReference>
<accession>A0A078L186</accession>
<feature type="topological domain" description="Cytoplasmic" evidence="7">
    <location>
        <begin position="1"/>
        <end position="3"/>
    </location>
</feature>
<comment type="subcellular location">
    <subcellularLocation>
        <location evidence="7">Cell inner membrane</location>
        <topology evidence="7">Single-pass type II membrane protein</topology>
    </subcellularLocation>
    <text evidence="7">Localizes to the division septum.</text>
</comment>
<evidence type="ECO:0000313" key="8">
    <source>
        <dbReference type="EMBL" id="CDZ77833.1"/>
    </source>
</evidence>
<keyword evidence="4 7" id="KW-1133">Transmembrane helix</keyword>
<dbReference type="InterPro" id="IPR007060">
    <property type="entry name" value="FtsL/DivIC"/>
</dbReference>
<keyword evidence="3 7" id="KW-0812">Transmembrane</keyword>
<name>A0A078L186_9GAMM</name>
<dbReference type="EMBL" id="CCSB01000002">
    <property type="protein sequence ID" value="CDZ77833.1"/>
    <property type="molecule type" value="Genomic_DNA"/>
</dbReference>
<evidence type="ECO:0000256" key="3">
    <source>
        <dbReference type="ARBA" id="ARBA00022692"/>
    </source>
</evidence>
<evidence type="ECO:0000256" key="4">
    <source>
        <dbReference type="ARBA" id="ARBA00022989"/>
    </source>
</evidence>
<dbReference type="STRING" id="1034943.BN59_02126"/>
<comment type="similarity">
    <text evidence="7">Belongs to the FtsB family.</text>
</comment>
<dbReference type="GO" id="GO:0030428">
    <property type="term" value="C:cell septum"/>
    <property type="evidence" value="ECO:0007669"/>
    <property type="project" value="TreeGrafter"/>
</dbReference>
<proteinExistence type="inferred from homology"/>
<dbReference type="eggNOG" id="COG2919">
    <property type="taxonomic scope" value="Bacteria"/>
</dbReference>
<dbReference type="Pfam" id="PF04977">
    <property type="entry name" value="DivIC"/>
    <property type="match status" value="1"/>
</dbReference>
<keyword evidence="2 7" id="KW-0132">Cell division</keyword>
<evidence type="ECO:0000256" key="6">
    <source>
        <dbReference type="ARBA" id="ARBA00023306"/>
    </source>
</evidence>
<dbReference type="GO" id="GO:0005886">
    <property type="term" value="C:plasma membrane"/>
    <property type="evidence" value="ECO:0007669"/>
    <property type="project" value="UniProtKB-SubCell"/>
</dbReference>
<evidence type="ECO:0000256" key="7">
    <source>
        <dbReference type="HAMAP-Rule" id="MF_00599"/>
    </source>
</evidence>
<dbReference type="PANTHER" id="PTHR37485">
    <property type="entry name" value="CELL DIVISION PROTEIN FTSB"/>
    <property type="match status" value="1"/>
</dbReference>
<dbReference type="GO" id="GO:0032153">
    <property type="term" value="C:cell division site"/>
    <property type="evidence" value="ECO:0007669"/>
    <property type="project" value="UniProtKB-UniRule"/>
</dbReference>
<keyword evidence="1 7" id="KW-1003">Cell membrane</keyword>
<dbReference type="PANTHER" id="PTHR37485:SF1">
    <property type="entry name" value="CELL DIVISION PROTEIN FTSB"/>
    <property type="match status" value="1"/>
</dbReference>
<reference evidence="8 9" key="1">
    <citation type="submission" date="2014-06" db="EMBL/GenBank/DDBJ databases">
        <authorList>
            <person name="Urmite Genomes Urmite Genomes"/>
        </authorList>
    </citation>
    <scope>NUCLEOTIDE SEQUENCE [LARGE SCALE GENOMIC DNA]</scope>
</reference>
<dbReference type="OrthoDB" id="7061211at2"/>
<evidence type="ECO:0000313" key="9">
    <source>
        <dbReference type="Proteomes" id="UP000044071"/>
    </source>
</evidence>
<protein>
    <recommendedName>
        <fullName evidence="7">Cell division protein FtsB</fullName>
    </recommendedName>
</protein>
<keyword evidence="6 7" id="KW-0131">Cell cycle</keyword>
<comment type="subunit">
    <text evidence="7">Part of a complex composed of FtsB, FtsL and FtsQ.</text>
</comment>
<keyword evidence="7" id="KW-0997">Cell inner membrane</keyword>
<organism evidence="8 9">
    <name type="scientific">Legionella massiliensis</name>
    <dbReference type="NCBI Taxonomy" id="1034943"/>
    <lineage>
        <taxon>Bacteria</taxon>
        <taxon>Pseudomonadati</taxon>
        <taxon>Pseudomonadota</taxon>
        <taxon>Gammaproteobacteria</taxon>
        <taxon>Legionellales</taxon>
        <taxon>Legionellaceae</taxon>
        <taxon>Legionella</taxon>
    </lineage>
</organism>
<evidence type="ECO:0000256" key="5">
    <source>
        <dbReference type="ARBA" id="ARBA00023136"/>
    </source>
</evidence>
<sequence length="89" mass="10240">MRSIVFILLLALAGLQYKLWLGDGGIYQWRSLEKKIATQESENDKLITRNLAIDADIVELKGGDQALEEQARYELGMVKKDEVYYQFVD</sequence>
<gene>
    <name evidence="7 8" type="primary">ftsB</name>
    <name evidence="8" type="ORF">BN59_02126</name>
</gene>
<dbReference type="GO" id="GO:0043093">
    <property type="term" value="P:FtsZ-dependent cytokinesis"/>
    <property type="evidence" value="ECO:0007669"/>
    <property type="project" value="UniProtKB-UniRule"/>
</dbReference>
<evidence type="ECO:0000256" key="2">
    <source>
        <dbReference type="ARBA" id="ARBA00022618"/>
    </source>
</evidence>
<evidence type="ECO:0000256" key="1">
    <source>
        <dbReference type="ARBA" id="ARBA00022475"/>
    </source>
</evidence>
<dbReference type="InterPro" id="IPR023081">
    <property type="entry name" value="Cell_div_FtsB"/>
</dbReference>
<dbReference type="AlphaFoldDB" id="A0A078L186"/>
<comment type="function">
    <text evidence="7">Essential cell division protein. May link together the upstream cell division proteins, which are predominantly cytoplasmic, with the downstream cell division proteins, which are predominantly periplasmic.</text>
</comment>
<feature type="topological domain" description="Periplasmic" evidence="7">
    <location>
        <begin position="22"/>
        <end position="89"/>
    </location>
</feature>
<dbReference type="HAMAP" id="MF_00599">
    <property type="entry name" value="FtsB"/>
    <property type="match status" value="1"/>
</dbReference>
<dbReference type="RefSeq" id="WP_043874304.1">
    <property type="nucleotide sequence ID" value="NZ_CCVW01000002.1"/>
</dbReference>
<keyword evidence="5 7" id="KW-0472">Membrane</keyword>
<keyword evidence="9" id="KW-1185">Reference proteome</keyword>
<dbReference type="NCBIfam" id="NF002058">
    <property type="entry name" value="PRK00888.1"/>
    <property type="match status" value="1"/>
</dbReference>